<accession>A0A8E2B6C8</accession>
<dbReference type="GO" id="GO:0016887">
    <property type="term" value="F:ATP hydrolysis activity"/>
    <property type="evidence" value="ECO:0007669"/>
    <property type="project" value="InterPro"/>
</dbReference>
<dbReference type="InterPro" id="IPR003593">
    <property type="entry name" value="AAA+_ATPase"/>
</dbReference>
<dbReference type="PANTHER" id="PTHR42939">
    <property type="entry name" value="ABC TRANSPORTER ATP-BINDING PROTEIN ALBC-RELATED"/>
    <property type="match status" value="1"/>
</dbReference>
<dbReference type="PROSITE" id="PS50893">
    <property type="entry name" value="ABC_TRANSPORTER_2"/>
    <property type="match status" value="1"/>
</dbReference>
<organism evidence="5 6">
    <name type="scientific">Amycolatopsis echigonensis</name>
    <dbReference type="NCBI Taxonomy" id="2576905"/>
    <lineage>
        <taxon>Bacteria</taxon>
        <taxon>Bacillati</taxon>
        <taxon>Actinomycetota</taxon>
        <taxon>Actinomycetes</taxon>
        <taxon>Pseudonocardiales</taxon>
        <taxon>Pseudonocardiaceae</taxon>
        <taxon>Amycolatopsis</taxon>
    </lineage>
</organism>
<dbReference type="GO" id="GO:0005524">
    <property type="term" value="F:ATP binding"/>
    <property type="evidence" value="ECO:0007669"/>
    <property type="project" value="UniProtKB-KW"/>
</dbReference>
<name>A0A8E2B6C8_9PSEU</name>
<gene>
    <name evidence="5" type="ORF">H5411_17090</name>
</gene>
<dbReference type="InterPro" id="IPR017871">
    <property type="entry name" value="ABC_transporter-like_CS"/>
</dbReference>
<dbReference type="PROSITE" id="PS00211">
    <property type="entry name" value="ABC_TRANSPORTER_1"/>
    <property type="match status" value="1"/>
</dbReference>
<reference evidence="5 6" key="1">
    <citation type="submission" date="2020-08" db="EMBL/GenBank/DDBJ databases">
        <title>Amycolatopsis echigonensis JCM 21831.</title>
        <authorList>
            <person name="Tedsree N."/>
            <person name="Kuncharoen N."/>
            <person name="Likhitwitayawuid K."/>
            <person name="Tanasupawat S."/>
        </authorList>
    </citation>
    <scope>NUCLEOTIDE SEQUENCE [LARGE SCALE GENOMIC DNA]</scope>
    <source>
        <strain evidence="5 6">JCM 21831</strain>
    </source>
</reference>
<dbReference type="Gene3D" id="3.40.50.300">
    <property type="entry name" value="P-loop containing nucleotide triphosphate hydrolases"/>
    <property type="match status" value="1"/>
</dbReference>
<dbReference type="SMART" id="SM00382">
    <property type="entry name" value="AAA"/>
    <property type="match status" value="1"/>
</dbReference>
<dbReference type="CDD" id="cd03230">
    <property type="entry name" value="ABC_DR_subfamily_A"/>
    <property type="match status" value="1"/>
</dbReference>
<dbReference type="EMBL" id="JACJHR010000021">
    <property type="protein sequence ID" value="MBB2500838.1"/>
    <property type="molecule type" value="Genomic_DNA"/>
</dbReference>
<keyword evidence="2" id="KW-0547">Nucleotide-binding</keyword>
<evidence type="ECO:0000256" key="2">
    <source>
        <dbReference type="ARBA" id="ARBA00022741"/>
    </source>
</evidence>
<evidence type="ECO:0000313" key="5">
    <source>
        <dbReference type="EMBL" id="MBB2500838.1"/>
    </source>
</evidence>
<dbReference type="RefSeq" id="WP_051165927.1">
    <property type="nucleotide sequence ID" value="NZ_JACJHR010000021.1"/>
</dbReference>
<dbReference type="SUPFAM" id="SSF52540">
    <property type="entry name" value="P-loop containing nucleoside triphosphate hydrolases"/>
    <property type="match status" value="1"/>
</dbReference>
<proteinExistence type="predicted"/>
<dbReference type="InterPro" id="IPR027417">
    <property type="entry name" value="P-loop_NTPase"/>
</dbReference>
<dbReference type="Proteomes" id="UP000550260">
    <property type="component" value="Unassembled WGS sequence"/>
</dbReference>
<evidence type="ECO:0000313" key="6">
    <source>
        <dbReference type="Proteomes" id="UP000550260"/>
    </source>
</evidence>
<keyword evidence="1" id="KW-0813">Transport</keyword>
<feature type="domain" description="ABC transporter" evidence="4">
    <location>
        <begin position="10"/>
        <end position="228"/>
    </location>
</feature>
<dbReference type="AlphaFoldDB" id="A0A8E2B6C8"/>
<dbReference type="PANTHER" id="PTHR42939:SF1">
    <property type="entry name" value="ABC TRANSPORTER ATP-BINDING PROTEIN ALBC-RELATED"/>
    <property type="match status" value="1"/>
</dbReference>
<sequence length="229" mass="23994">MIVEQGEPVIAVTGLGVRLGRTPVLRALDLAVGAGEVYGVLGPNGAGKSTLLRVLATLLRPTAGTGKVLGARLGTDEVRAARPSIALAGHDSSLHPRLTLEENLRHVAALTGRDAAAVPDALDVVGLRRAAGRRAEHCSQGMLRRADLARVVLTEPALLLLDEPHAGLDRSSFGLVDLVVQRVRARGGAAVVVAHDAPRVWALADRVGELLDGGLVALHREPAPESEWR</sequence>
<dbReference type="InterPro" id="IPR003439">
    <property type="entry name" value="ABC_transporter-like_ATP-bd"/>
</dbReference>
<evidence type="ECO:0000256" key="1">
    <source>
        <dbReference type="ARBA" id="ARBA00022448"/>
    </source>
</evidence>
<dbReference type="InterPro" id="IPR051782">
    <property type="entry name" value="ABC_Transporter_VariousFunc"/>
</dbReference>
<comment type="caution">
    <text evidence="5">The sequence shown here is derived from an EMBL/GenBank/DDBJ whole genome shotgun (WGS) entry which is preliminary data.</text>
</comment>
<evidence type="ECO:0000256" key="3">
    <source>
        <dbReference type="ARBA" id="ARBA00022840"/>
    </source>
</evidence>
<protein>
    <submittedName>
        <fullName evidence="5">ABC transporter ATP-binding protein</fullName>
    </submittedName>
</protein>
<dbReference type="Pfam" id="PF00005">
    <property type="entry name" value="ABC_tran"/>
    <property type="match status" value="1"/>
</dbReference>
<keyword evidence="3 5" id="KW-0067">ATP-binding</keyword>
<evidence type="ECO:0000259" key="4">
    <source>
        <dbReference type="PROSITE" id="PS50893"/>
    </source>
</evidence>